<reference evidence="1 2" key="1">
    <citation type="submission" date="2017-09" db="EMBL/GenBank/DDBJ databases">
        <title>Large-scale bioinformatics analysis of Bacillus genomes uncovers conserved roles of natural products in bacterial physiology.</title>
        <authorList>
            <consortium name="Agbiome Team Llc"/>
            <person name="Bleich R.M."/>
            <person name="Kirk G.J."/>
            <person name="Santa Maria K.C."/>
            <person name="Allen S.E."/>
            <person name="Farag S."/>
            <person name="Shank E.A."/>
            <person name="Bowers A."/>
        </authorList>
    </citation>
    <scope>NUCLEOTIDE SEQUENCE [LARGE SCALE GENOMIC DNA]</scope>
    <source>
        <strain evidence="1 2">AFS003013</strain>
    </source>
</reference>
<evidence type="ECO:0000313" key="2">
    <source>
        <dbReference type="Proteomes" id="UP000220341"/>
    </source>
</evidence>
<proteinExistence type="predicted"/>
<protein>
    <submittedName>
        <fullName evidence="1">Sulfurtransferase</fullName>
    </submittedName>
</protein>
<gene>
    <name evidence="1" type="ORF">CN497_22570</name>
</gene>
<dbReference type="EMBL" id="NTYW01000043">
    <property type="protein sequence ID" value="PES32404.1"/>
    <property type="molecule type" value="Genomic_DNA"/>
</dbReference>
<evidence type="ECO:0000313" key="1">
    <source>
        <dbReference type="EMBL" id="PES32404.1"/>
    </source>
</evidence>
<organism evidence="1 2">
    <name type="scientific">Priestia megaterium</name>
    <name type="common">Bacillus megaterium</name>
    <dbReference type="NCBI Taxonomy" id="1404"/>
    <lineage>
        <taxon>Bacteria</taxon>
        <taxon>Bacillati</taxon>
        <taxon>Bacillota</taxon>
        <taxon>Bacilli</taxon>
        <taxon>Bacillales</taxon>
        <taxon>Bacillaceae</taxon>
        <taxon>Priestia</taxon>
    </lineage>
</organism>
<name>A0AAE5P3I2_PRIMG</name>
<sequence>MYLVTLLLIPILRILYKRYCPVKGIVCIKKNKLKDSTIIVLDIQDYNETSTYSEEDTLNIPFAYLKRFYLEIPEGKIHVIAEDKLELNLGLRFLKKKGFTINSYELTKYPCIDNQKKRLVDYGV</sequence>
<dbReference type="Proteomes" id="UP000220341">
    <property type="component" value="Unassembled WGS sequence"/>
</dbReference>
<comment type="caution">
    <text evidence="1">The sequence shown here is derived from an EMBL/GenBank/DDBJ whole genome shotgun (WGS) entry which is preliminary data.</text>
</comment>
<dbReference type="AlphaFoldDB" id="A0AAE5P3I2"/>
<accession>A0AAE5P3I2</accession>